<keyword evidence="1" id="KW-1185">Reference proteome</keyword>
<proteinExistence type="predicted"/>
<sequence length="94" mass="10847">LQGIFIAVLYCFLNSEIQNAVKRQLSKVPIEFFKPRQRFETERTYVPENRNITKHGMPMEELECVKETPQEMVPNAQIFALSTSPVTLSSDNTK</sequence>
<dbReference type="WBParaSite" id="ACAC_0000607001-mRNA-1">
    <property type="protein sequence ID" value="ACAC_0000607001-mRNA-1"/>
    <property type="gene ID" value="ACAC_0000607001"/>
</dbReference>
<dbReference type="AlphaFoldDB" id="A0A0K0D7M5"/>
<protein>
    <submittedName>
        <fullName evidence="2">Anoctamin</fullName>
    </submittedName>
</protein>
<accession>A0A0K0D7M5</accession>
<dbReference type="Proteomes" id="UP000035642">
    <property type="component" value="Unassembled WGS sequence"/>
</dbReference>
<reference evidence="1" key="1">
    <citation type="submission" date="2012-09" db="EMBL/GenBank/DDBJ databases">
        <authorList>
            <person name="Martin A.A."/>
        </authorList>
    </citation>
    <scope>NUCLEOTIDE SEQUENCE</scope>
</reference>
<name>A0A0K0D7M5_ANGCA</name>
<dbReference type="Gene3D" id="1.20.1070.10">
    <property type="entry name" value="Rhodopsin 7-helix transmembrane proteins"/>
    <property type="match status" value="1"/>
</dbReference>
<evidence type="ECO:0000313" key="2">
    <source>
        <dbReference type="WBParaSite" id="ACAC_0000607001-mRNA-1"/>
    </source>
</evidence>
<reference evidence="2" key="2">
    <citation type="submission" date="2017-02" db="UniProtKB">
        <authorList>
            <consortium name="WormBaseParasite"/>
        </authorList>
    </citation>
    <scope>IDENTIFICATION</scope>
</reference>
<organism evidence="1 2">
    <name type="scientific">Angiostrongylus cantonensis</name>
    <name type="common">Rat lungworm</name>
    <dbReference type="NCBI Taxonomy" id="6313"/>
    <lineage>
        <taxon>Eukaryota</taxon>
        <taxon>Metazoa</taxon>
        <taxon>Ecdysozoa</taxon>
        <taxon>Nematoda</taxon>
        <taxon>Chromadorea</taxon>
        <taxon>Rhabditida</taxon>
        <taxon>Rhabditina</taxon>
        <taxon>Rhabditomorpha</taxon>
        <taxon>Strongyloidea</taxon>
        <taxon>Metastrongylidae</taxon>
        <taxon>Angiostrongylus</taxon>
    </lineage>
</organism>
<evidence type="ECO:0000313" key="1">
    <source>
        <dbReference type="Proteomes" id="UP000035642"/>
    </source>
</evidence>
<dbReference type="STRING" id="6313.A0A0K0D7M5"/>